<gene>
    <name evidence="2" type="ORF">HCN08_30925</name>
</gene>
<organism evidence="2 3">
    <name type="scientific">Actinacidiphila epipremni</name>
    <dbReference type="NCBI Taxonomy" id="2053013"/>
    <lineage>
        <taxon>Bacteria</taxon>
        <taxon>Bacillati</taxon>
        <taxon>Actinomycetota</taxon>
        <taxon>Actinomycetes</taxon>
        <taxon>Kitasatosporales</taxon>
        <taxon>Streptomycetaceae</taxon>
        <taxon>Actinacidiphila</taxon>
    </lineage>
</organism>
<keyword evidence="3" id="KW-1185">Reference proteome</keyword>
<proteinExistence type="predicted"/>
<accession>A0ABX1A1S0</accession>
<name>A0ABX1A1S0_9ACTN</name>
<evidence type="ECO:0000313" key="2">
    <source>
        <dbReference type="EMBL" id="NJP47788.1"/>
    </source>
</evidence>
<evidence type="ECO:0008006" key="4">
    <source>
        <dbReference type="Google" id="ProtNLM"/>
    </source>
</evidence>
<evidence type="ECO:0000256" key="1">
    <source>
        <dbReference type="SAM" id="MobiDB-lite"/>
    </source>
</evidence>
<dbReference type="EMBL" id="JAATEJ010000034">
    <property type="protein sequence ID" value="NJP47788.1"/>
    <property type="molecule type" value="Genomic_DNA"/>
</dbReference>
<comment type="caution">
    <text evidence="2">The sequence shown here is derived from an EMBL/GenBank/DDBJ whole genome shotgun (WGS) entry which is preliminary data.</text>
</comment>
<sequence length="340" mass="36293">MSLTSCLKEPASAISRFLAEHLPSPQAVLADYRKRLGSFAPPIKPKPGPGSRADYRMIGHTIDHRLRITLGAPTGQPIAAGVVRAVLDDDGWPSPGIIQTVCAAGEDLLEELRACESGQGQPLALEEKAEERLVRLCHVASSFEAIFRHGGWVRGNSLGFCKPDADLDDFAAAVPAYVVDDIRAQMALAASPGPFAALRGLPASARICGPVFDGSRHLGGADADFILDGHLIDCKATVHPDRMGRSEIYQLAGYLVLDYADAYGINTVGLYLSRQGASIDWSVQDFLDLTGCRLTLPELRSACQYALTDGSAGTPPPPESARRPAPRPRNAPGVQDSLFD</sequence>
<protein>
    <recommendedName>
        <fullName evidence="4">Restriction endonuclease</fullName>
    </recommendedName>
</protein>
<dbReference type="Proteomes" id="UP000734511">
    <property type="component" value="Unassembled WGS sequence"/>
</dbReference>
<reference evidence="2 3" key="1">
    <citation type="submission" date="2020-03" db="EMBL/GenBank/DDBJ databases">
        <title>WGS of actinomycetes isolated from Thailand.</title>
        <authorList>
            <person name="Thawai C."/>
        </authorList>
    </citation>
    <scope>NUCLEOTIDE SEQUENCE [LARGE SCALE GENOMIC DNA]</scope>
    <source>
        <strain evidence="2 3">PRB2-1</strain>
    </source>
</reference>
<feature type="region of interest" description="Disordered" evidence="1">
    <location>
        <begin position="307"/>
        <end position="340"/>
    </location>
</feature>
<dbReference type="RefSeq" id="WP_167986621.1">
    <property type="nucleotide sequence ID" value="NZ_JAATEJ010000034.1"/>
</dbReference>
<evidence type="ECO:0000313" key="3">
    <source>
        <dbReference type="Proteomes" id="UP000734511"/>
    </source>
</evidence>